<accession>A0A8S3B9S4</accession>
<dbReference type="EMBL" id="CAJOBJ010139723">
    <property type="protein sequence ID" value="CAF4757383.1"/>
    <property type="molecule type" value="Genomic_DNA"/>
</dbReference>
<comment type="caution">
    <text evidence="1">The sequence shown here is derived from an EMBL/GenBank/DDBJ whole genome shotgun (WGS) entry which is preliminary data.</text>
</comment>
<dbReference type="Gene3D" id="3.40.980.10">
    <property type="entry name" value="MoaB/Mog-like domain"/>
    <property type="match status" value="1"/>
</dbReference>
<dbReference type="Proteomes" id="UP000681720">
    <property type="component" value="Unassembled WGS sequence"/>
</dbReference>
<name>A0A8S3B9S4_9BILA</name>
<dbReference type="InterPro" id="IPR036425">
    <property type="entry name" value="MoaB/Mog-like_dom_sf"/>
</dbReference>
<reference evidence="1" key="1">
    <citation type="submission" date="2021-02" db="EMBL/GenBank/DDBJ databases">
        <authorList>
            <person name="Nowell W R."/>
        </authorList>
    </citation>
    <scope>NUCLEOTIDE SEQUENCE</scope>
</reference>
<organism evidence="1 2">
    <name type="scientific">Rotaria magnacalcarata</name>
    <dbReference type="NCBI Taxonomy" id="392030"/>
    <lineage>
        <taxon>Eukaryota</taxon>
        <taxon>Metazoa</taxon>
        <taxon>Spiralia</taxon>
        <taxon>Gnathifera</taxon>
        <taxon>Rotifera</taxon>
        <taxon>Eurotatoria</taxon>
        <taxon>Bdelloidea</taxon>
        <taxon>Philodinida</taxon>
        <taxon>Philodinidae</taxon>
        <taxon>Rotaria</taxon>
    </lineage>
</organism>
<proteinExistence type="predicted"/>
<evidence type="ECO:0000313" key="1">
    <source>
        <dbReference type="EMBL" id="CAF4757383.1"/>
    </source>
</evidence>
<sequence length="179" mass="20188">EILLKLCDELRPNLRLITGGTGINSDDMTPEEIPGLAQTMVVKSLVITHMAILSRHIGNDIQMGRPIFTKERWFGLTELGLLTTARLPIMHVYDKPSVVILSTDSNKIMLMGALNNLNKQHAFYFQFYLIISLNQPVDYLDSRPEYMPIIIERSTQSSIPIAHIVSPDNQCTYTQSSTL</sequence>
<protein>
    <submittedName>
        <fullName evidence="1">Uncharacterized protein</fullName>
    </submittedName>
</protein>
<gene>
    <name evidence="1" type="ORF">GIL414_LOCUS45410</name>
</gene>
<evidence type="ECO:0000313" key="2">
    <source>
        <dbReference type="Proteomes" id="UP000681720"/>
    </source>
</evidence>
<dbReference type="SUPFAM" id="SSF53218">
    <property type="entry name" value="Molybdenum cofactor biosynthesis proteins"/>
    <property type="match status" value="1"/>
</dbReference>
<dbReference type="AlphaFoldDB" id="A0A8S3B9S4"/>
<feature type="non-terminal residue" evidence="1">
    <location>
        <position position="1"/>
    </location>
</feature>